<sequence length="716" mass="81903">MERASNRFFSQPDLLTMVASHLAVGLNGEPLKKDLGRLCRTSRFFYRVCTPVLWKDIDFSTFESVTKMKKFVQQWEQLATKGVLVRSLKIRKAFLVLLMSNTRHTHAPITGNISNNAHETPFSSTCAIKPCWVPDSSDLNDLTTEFPPLIRLTKLEIRAGYDNERVEQNIHEAANLTKYSDDQVFAQFCWLIQLNPRLTHLTLHYIHAQRSIDIRSLSRVLSGLHQLKYLYINPIPDTGNWRDAFETIFLSVPDSVETLLIKPGSESLKESEFNLMPKQGDLDISLGVPVLREDPLFRLRKLSFPVDHSDASSYRWMMDHCPNIETIEFLCVTNRTGFLKKLAPAIQKHCRQIRHIHIRQEFFYTQSAEFIALIEGMIAPIETLYIEQYKTNLGNSGNTAIQRHSLTLRDIRLHNCEEIDDGLVIEILSRCVSLERLEIIPKDITLSVKIDTLVSQKWACSGLRHLNLTICWGEFEAAQPHYLQQTVALESAKDMERWGKLETLYRQIGTLLSLEVLDIKAITSPKTTGATTYVPFPQLLTLQDGAKGRRAYLSWLGRLKRLRQIRGPSFRVSHLEIDATVGKAEAKYMLDIWPKLELLELLEPYGKMPKRAKGPGNVPINFFLKAKPELRLLWRGAPHDLSHIPPSPRYMLEIWRDEHYHTLEDAHLPTSHQPKPKKPAKNVSAVTTLHEAAALANLIYAVPSTNISDSQQEFIV</sequence>
<gene>
    <name evidence="1" type="ORF">BGZ97_009872</name>
</gene>
<evidence type="ECO:0000313" key="1">
    <source>
        <dbReference type="EMBL" id="KAG0313805.1"/>
    </source>
</evidence>
<protein>
    <recommendedName>
        <fullName evidence="3">F-box domain-containing protein</fullName>
    </recommendedName>
</protein>
<evidence type="ECO:0000313" key="2">
    <source>
        <dbReference type="Proteomes" id="UP000823405"/>
    </source>
</evidence>
<reference evidence="1" key="1">
    <citation type="journal article" date="2020" name="Fungal Divers.">
        <title>Resolving the Mortierellaceae phylogeny through synthesis of multi-gene phylogenetics and phylogenomics.</title>
        <authorList>
            <person name="Vandepol N."/>
            <person name="Liber J."/>
            <person name="Desiro A."/>
            <person name="Na H."/>
            <person name="Kennedy M."/>
            <person name="Barry K."/>
            <person name="Grigoriev I.V."/>
            <person name="Miller A.N."/>
            <person name="O'Donnell K."/>
            <person name="Stajich J.E."/>
            <person name="Bonito G."/>
        </authorList>
    </citation>
    <scope>NUCLEOTIDE SEQUENCE</scope>
    <source>
        <strain evidence="1">NVP60</strain>
    </source>
</reference>
<name>A0A9P6RB00_9FUNG</name>
<dbReference type="SUPFAM" id="SSF52047">
    <property type="entry name" value="RNI-like"/>
    <property type="match status" value="1"/>
</dbReference>
<dbReference type="EMBL" id="JAAAIN010000489">
    <property type="protein sequence ID" value="KAG0313805.1"/>
    <property type="molecule type" value="Genomic_DNA"/>
</dbReference>
<dbReference type="Gene3D" id="3.80.10.10">
    <property type="entry name" value="Ribonuclease Inhibitor"/>
    <property type="match status" value="1"/>
</dbReference>
<dbReference type="AlphaFoldDB" id="A0A9P6RB00"/>
<dbReference type="InterPro" id="IPR032675">
    <property type="entry name" value="LRR_dom_sf"/>
</dbReference>
<evidence type="ECO:0008006" key="3">
    <source>
        <dbReference type="Google" id="ProtNLM"/>
    </source>
</evidence>
<proteinExistence type="predicted"/>
<comment type="caution">
    <text evidence="1">The sequence shown here is derived from an EMBL/GenBank/DDBJ whole genome shotgun (WGS) entry which is preliminary data.</text>
</comment>
<organism evidence="1 2">
    <name type="scientific">Linnemannia gamsii</name>
    <dbReference type="NCBI Taxonomy" id="64522"/>
    <lineage>
        <taxon>Eukaryota</taxon>
        <taxon>Fungi</taxon>
        <taxon>Fungi incertae sedis</taxon>
        <taxon>Mucoromycota</taxon>
        <taxon>Mortierellomycotina</taxon>
        <taxon>Mortierellomycetes</taxon>
        <taxon>Mortierellales</taxon>
        <taxon>Mortierellaceae</taxon>
        <taxon>Linnemannia</taxon>
    </lineage>
</organism>
<keyword evidence="2" id="KW-1185">Reference proteome</keyword>
<accession>A0A9P6RB00</accession>
<dbReference type="OrthoDB" id="2370566at2759"/>
<dbReference type="Proteomes" id="UP000823405">
    <property type="component" value="Unassembled WGS sequence"/>
</dbReference>